<evidence type="ECO:0000313" key="2">
    <source>
        <dbReference type="Proteomes" id="UP000179769"/>
    </source>
</evidence>
<dbReference type="RefSeq" id="WP_071062308.1">
    <property type="nucleotide sequence ID" value="NZ_JBFLUH010000152.1"/>
</dbReference>
<protein>
    <recommendedName>
        <fullName evidence="3">WXG100 family type VII secretion target</fullName>
    </recommendedName>
</protein>
<accession>A0A1S1QIA5</accession>
<dbReference type="OrthoDB" id="3267746at2"/>
<evidence type="ECO:0008006" key="3">
    <source>
        <dbReference type="Google" id="ProtNLM"/>
    </source>
</evidence>
<organism evidence="1 2">
    <name type="scientific">Parafrankia soli</name>
    <dbReference type="NCBI Taxonomy" id="2599596"/>
    <lineage>
        <taxon>Bacteria</taxon>
        <taxon>Bacillati</taxon>
        <taxon>Actinomycetota</taxon>
        <taxon>Actinomycetes</taxon>
        <taxon>Frankiales</taxon>
        <taxon>Frankiaceae</taxon>
        <taxon>Parafrankia</taxon>
    </lineage>
</organism>
<name>A0A1S1QIA5_9ACTN</name>
<gene>
    <name evidence="1" type="ORF">BBK14_15420</name>
</gene>
<evidence type="ECO:0000313" key="1">
    <source>
        <dbReference type="EMBL" id="OHV34503.1"/>
    </source>
</evidence>
<sequence>MTTTSGVTVRATPQASTAVDDLAGIINGPMLAHFDNLRATARVLLEPENWDGRTATEFRTSIWPTYERTLTDLHTQLDRLRIRLAEIQTDIQAAG</sequence>
<dbReference type="AlphaFoldDB" id="A0A1S1QIA5"/>
<proteinExistence type="predicted"/>
<reference evidence="2" key="1">
    <citation type="submission" date="2016-07" db="EMBL/GenBank/DDBJ databases">
        <title>Frankia sp. NRRL B-16219 Genome sequencing.</title>
        <authorList>
            <person name="Ghodhbane-Gtari F."/>
            <person name="Swanson E."/>
            <person name="Gueddou A."/>
            <person name="Louati M."/>
            <person name="Nouioui I."/>
            <person name="Hezbri K."/>
            <person name="Abebe-Akele F."/>
            <person name="Simpson S."/>
            <person name="Morris K."/>
            <person name="Thomas K."/>
            <person name="Gtari M."/>
            <person name="Tisa L.S."/>
        </authorList>
    </citation>
    <scope>NUCLEOTIDE SEQUENCE [LARGE SCALE GENOMIC DNA]</scope>
    <source>
        <strain evidence="2">NRRL B-16219</strain>
    </source>
</reference>
<dbReference type="Proteomes" id="UP000179769">
    <property type="component" value="Unassembled WGS sequence"/>
</dbReference>
<dbReference type="EMBL" id="MAXA01000136">
    <property type="protein sequence ID" value="OHV34503.1"/>
    <property type="molecule type" value="Genomic_DNA"/>
</dbReference>
<keyword evidence="2" id="KW-1185">Reference proteome</keyword>
<comment type="caution">
    <text evidence="1">The sequence shown here is derived from an EMBL/GenBank/DDBJ whole genome shotgun (WGS) entry which is preliminary data.</text>
</comment>